<evidence type="ECO:0000313" key="8">
    <source>
        <dbReference type="EMBL" id="UWZ77998.1"/>
    </source>
</evidence>
<dbReference type="Proteomes" id="UP001060414">
    <property type="component" value="Chromosome"/>
</dbReference>
<dbReference type="Pfam" id="PF04205">
    <property type="entry name" value="FMN_bind"/>
    <property type="match status" value="1"/>
</dbReference>
<comment type="function">
    <text evidence="6">Part of a membrane-bound complex that couples electron transfer with translocation of ions across the membrane.</text>
</comment>
<evidence type="ECO:0000313" key="9">
    <source>
        <dbReference type="Proteomes" id="UP001060414"/>
    </source>
</evidence>
<dbReference type="NCBIfam" id="TIGR01947">
    <property type="entry name" value="rnfG"/>
    <property type="match status" value="1"/>
</dbReference>
<evidence type="ECO:0000259" key="7">
    <source>
        <dbReference type="SMART" id="SM00900"/>
    </source>
</evidence>
<organism evidence="8 9">
    <name type="scientific">Geoalkalibacter halelectricus</name>
    <dbReference type="NCBI Taxonomy" id="2847045"/>
    <lineage>
        <taxon>Bacteria</taxon>
        <taxon>Pseudomonadati</taxon>
        <taxon>Thermodesulfobacteriota</taxon>
        <taxon>Desulfuromonadia</taxon>
        <taxon>Desulfuromonadales</taxon>
        <taxon>Geoalkalibacteraceae</taxon>
        <taxon>Geoalkalibacter</taxon>
    </lineage>
</organism>
<evidence type="ECO:0000256" key="5">
    <source>
        <dbReference type="ARBA" id="ARBA00022982"/>
    </source>
</evidence>
<evidence type="ECO:0000256" key="6">
    <source>
        <dbReference type="HAMAP-Rule" id="MF_00479"/>
    </source>
</evidence>
<dbReference type="InterPro" id="IPR010209">
    <property type="entry name" value="Ion_transpt_RnfG/RsxG"/>
</dbReference>
<comment type="similarity">
    <text evidence="6">Belongs to the RnfG family.</text>
</comment>
<dbReference type="PANTHER" id="PTHR36118:SF1">
    <property type="entry name" value="ION-TRANSLOCATING OXIDOREDUCTASE COMPLEX SUBUNIT G"/>
    <property type="match status" value="1"/>
</dbReference>
<name>A0ABY5ZFQ0_9BACT</name>
<comment type="subcellular location">
    <subcellularLocation>
        <location evidence="6">Cell membrane</location>
        <topology evidence="6">Single-pass membrane protein</topology>
    </subcellularLocation>
</comment>
<dbReference type="PIRSF" id="PIRSF006091">
    <property type="entry name" value="E_trnsport_RnfG"/>
    <property type="match status" value="1"/>
</dbReference>
<reference evidence="8" key="1">
    <citation type="journal article" date="2022" name="Environ. Microbiol.">
        <title>Geoalkalibacter halelectricus SAP #1 sp. nov. possessing extracellular electron transfer and mineral#reducing capabilities from a haloalkaline environment.</title>
        <authorList>
            <person name="Yadav S."/>
            <person name="Singh R."/>
            <person name="Sundharam S.S."/>
            <person name="Chaudhary S."/>
            <person name="Krishnamurthi S."/>
            <person name="Patil S.A."/>
        </authorList>
    </citation>
    <scope>NUCLEOTIDE SEQUENCE</scope>
    <source>
        <strain evidence="8">SAP-1</strain>
    </source>
</reference>
<keyword evidence="3 6" id="KW-0285">Flavoprotein</keyword>
<evidence type="ECO:0000256" key="2">
    <source>
        <dbReference type="ARBA" id="ARBA00022553"/>
    </source>
</evidence>
<keyword evidence="6" id="KW-0472">Membrane</keyword>
<evidence type="ECO:0000256" key="1">
    <source>
        <dbReference type="ARBA" id="ARBA00022448"/>
    </source>
</evidence>
<comment type="subunit">
    <text evidence="6">The complex is composed of six subunits: RnfA, RnfB, RnfC, RnfD, RnfE and RnfG.</text>
</comment>
<proteinExistence type="inferred from homology"/>
<dbReference type="EMBL" id="CP092109">
    <property type="protein sequence ID" value="UWZ77998.1"/>
    <property type="molecule type" value="Genomic_DNA"/>
</dbReference>
<dbReference type="EC" id="7.-.-.-" evidence="6"/>
<dbReference type="HAMAP" id="MF_00479">
    <property type="entry name" value="RsxG_RnfG"/>
    <property type="match status" value="1"/>
</dbReference>
<sequence>MKELFRLALVLTLITAGAGLVLSMAEQLTREPIAEQRRQETLRALRTVLPQFDNQPDQDSLTLEVGYDRRGNPLERTVYRGRFEGEFSGAAFVMIAPDGYSGNIEVMVGITPAGAVSGIAILHHAETPGLGDKIEDDWFRGQFTGQTRDSVRWAVKKDGGDFDQLTGATISARAVVGAVLQGVEFFRAQRDVILAPADRQEGGA</sequence>
<keyword evidence="6" id="KW-0812">Transmembrane</keyword>
<feature type="domain" description="FMN-binding" evidence="7">
    <location>
        <begin position="99"/>
        <end position="186"/>
    </location>
</feature>
<dbReference type="PANTHER" id="PTHR36118">
    <property type="entry name" value="ION-TRANSLOCATING OXIDOREDUCTASE COMPLEX SUBUNIT G"/>
    <property type="match status" value="1"/>
</dbReference>
<comment type="cofactor">
    <cofactor evidence="6">
        <name>FMN</name>
        <dbReference type="ChEBI" id="CHEBI:58210"/>
    </cofactor>
</comment>
<keyword evidence="1 6" id="KW-0813">Transport</keyword>
<dbReference type="InterPro" id="IPR007329">
    <property type="entry name" value="FMN-bd"/>
</dbReference>
<keyword evidence="4 6" id="KW-0288">FMN</keyword>
<protein>
    <recommendedName>
        <fullName evidence="6">Ion-translocating oxidoreductase complex subunit G</fullName>
        <ecNumber evidence="6">7.-.-.-</ecNumber>
    </recommendedName>
    <alternativeName>
        <fullName evidence="6">Rnf electron transport complex subunit G</fullName>
    </alternativeName>
</protein>
<evidence type="ECO:0000256" key="3">
    <source>
        <dbReference type="ARBA" id="ARBA00022630"/>
    </source>
</evidence>
<keyword evidence="2 6" id="KW-0597">Phosphoprotein</keyword>
<keyword evidence="6" id="KW-1133">Transmembrane helix</keyword>
<accession>A0ABY5ZFQ0</accession>
<keyword evidence="6" id="KW-1003">Cell membrane</keyword>
<keyword evidence="5 6" id="KW-0249">Electron transport</keyword>
<keyword evidence="9" id="KW-1185">Reference proteome</keyword>
<keyword evidence="6" id="KW-1278">Translocase</keyword>
<dbReference type="SMART" id="SM00900">
    <property type="entry name" value="FMN_bind"/>
    <property type="match status" value="1"/>
</dbReference>
<dbReference type="RefSeq" id="WP_260746346.1">
    <property type="nucleotide sequence ID" value="NZ_CP092109.1"/>
</dbReference>
<feature type="modified residue" description="FMN phosphoryl threonine" evidence="6">
    <location>
        <position position="169"/>
    </location>
</feature>
<gene>
    <name evidence="6" type="primary">rnfG</name>
    <name evidence="8" type="ORF">L9S41_09820</name>
</gene>
<evidence type="ECO:0000256" key="4">
    <source>
        <dbReference type="ARBA" id="ARBA00022643"/>
    </source>
</evidence>